<dbReference type="AlphaFoldDB" id="A0A9P4N017"/>
<gene>
    <name evidence="5" type="ORF">CC78DRAFT_516965</name>
</gene>
<comment type="caution">
    <text evidence="5">The sequence shown here is derived from an EMBL/GenBank/DDBJ whole genome shotgun (WGS) entry which is preliminary data.</text>
</comment>
<evidence type="ECO:0000256" key="2">
    <source>
        <dbReference type="ARBA" id="ARBA00006727"/>
    </source>
</evidence>
<proteinExistence type="inferred from homology"/>
<comment type="subcellular location">
    <subcellularLocation>
        <location evidence="1">Membrane</location>
        <topology evidence="1">Multi-pass membrane protein</topology>
    </subcellularLocation>
</comment>
<name>A0A9P4N017_9PLEO</name>
<keyword evidence="3" id="KW-1133">Transmembrane helix</keyword>
<dbReference type="InterPro" id="IPR020846">
    <property type="entry name" value="MFS_dom"/>
</dbReference>
<organism evidence="5 6">
    <name type="scientific">Lojkania enalia</name>
    <dbReference type="NCBI Taxonomy" id="147567"/>
    <lineage>
        <taxon>Eukaryota</taxon>
        <taxon>Fungi</taxon>
        <taxon>Dikarya</taxon>
        <taxon>Ascomycota</taxon>
        <taxon>Pezizomycotina</taxon>
        <taxon>Dothideomycetes</taxon>
        <taxon>Pleosporomycetidae</taxon>
        <taxon>Pleosporales</taxon>
        <taxon>Pleosporales incertae sedis</taxon>
        <taxon>Lojkania</taxon>
    </lineage>
</organism>
<evidence type="ECO:0000313" key="5">
    <source>
        <dbReference type="EMBL" id="KAF2264390.1"/>
    </source>
</evidence>
<dbReference type="PANTHER" id="PTHR11360:SF281">
    <property type="entry name" value="ASPYRIDONES EFFLUX PROTEIN APDF-RELATED"/>
    <property type="match status" value="1"/>
</dbReference>
<sequence>MLSPSIEPSCQHPTLSSDLEAYQPSLSKPAYPLSIELTSQSSSSSTCHAQSSGTHNEGGIRAWLTVAGSFLVNYASFGLINTFGFFQDYYQTHLLSNTPPSTIALIGTIQIALMNSLSTVSGALCDAYGIKWLYVFAGLGTSTSLIALSFIPGVVWQIFLTQGLVMGISIGFGAQPALAVVGHLFKKHRGLAMGVVMAGAGAGGVIFPIVFSKLVPVIGFAWALRVAALKTAACYTISLSISITERPENSKGSKSSWLPDFNGFRDVRYCVVCAGAWVSQLGLWVPTYFIESYCAKIYPTMRVSSYLLPIFNTTGLVGTITGGVLGDKIGYLNLFWPVDMFLGFLCLSLWFHTRSIDMLIAFVCIYGFCSGIFATLLPAVVSQISPDEKLGARIGAFYSIIAIASLIGTPIGGALIRQSTTEEYQGLILYAGVALVVGALILFGARLLHGRNLRAKW</sequence>
<feature type="transmembrane region" description="Helical" evidence="3">
    <location>
        <begin position="103"/>
        <end position="125"/>
    </location>
</feature>
<feature type="transmembrane region" description="Helical" evidence="3">
    <location>
        <begin position="132"/>
        <end position="158"/>
    </location>
</feature>
<keyword evidence="3" id="KW-0472">Membrane</keyword>
<dbReference type="Gene3D" id="1.20.1250.20">
    <property type="entry name" value="MFS general substrate transporter like domains"/>
    <property type="match status" value="2"/>
</dbReference>
<dbReference type="GO" id="GO:0016020">
    <property type="term" value="C:membrane"/>
    <property type="evidence" value="ECO:0007669"/>
    <property type="project" value="UniProtKB-SubCell"/>
</dbReference>
<dbReference type="InterPro" id="IPR050327">
    <property type="entry name" value="Proton-linked_MCT"/>
</dbReference>
<keyword evidence="3" id="KW-0812">Transmembrane</keyword>
<accession>A0A9P4N017</accession>
<feature type="domain" description="Major facilitator superfamily (MFS) profile" evidence="4">
    <location>
        <begin position="62"/>
        <end position="449"/>
    </location>
</feature>
<feature type="transmembrane region" description="Helical" evidence="3">
    <location>
        <begin position="396"/>
        <end position="416"/>
    </location>
</feature>
<feature type="transmembrane region" description="Helical" evidence="3">
    <location>
        <begin position="62"/>
        <end position="83"/>
    </location>
</feature>
<feature type="transmembrane region" description="Helical" evidence="3">
    <location>
        <begin position="428"/>
        <end position="448"/>
    </location>
</feature>
<evidence type="ECO:0000256" key="3">
    <source>
        <dbReference type="SAM" id="Phobius"/>
    </source>
</evidence>
<comment type="similarity">
    <text evidence="2">Belongs to the major facilitator superfamily. Monocarboxylate porter (TC 2.A.1.13) family.</text>
</comment>
<feature type="transmembrane region" description="Helical" evidence="3">
    <location>
        <begin position="191"/>
        <end position="211"/>
    </location>
</feature>
<evidence type="ECO:0000256" key="1">
    <source>
        <dbReference type="ARBA" id="ARBA00004141"/>
    </source>
</evidence>
<dbReference type="Proteomes" id="UP000800093">
    <property type="component" value="Unassembled WGS sequence"/>
</dbReference>
<dbReference type="PROSITE" id="PS50850">
    <property type="entry name" value="MFS"/>
    <property type="match status" value="1"/>
</dbReference>
<dbReference type="GO" id="GO:0022857">
    <property type="term" value="F:transmembrane transporter activity"/>
    <property type="evidence" value="ECO:0007669"/>
    <property type="project" value="InterPro"/>
</dbReference>
<feature type="transmembrane region" description="Helical" evidence="3">
    <location>
        <begin position="306"/>
        <end position="325"/>
    </location>
</feature>
<protein>
    <submittedName>
        <fullName evidence="5">MFS general substrate transporter</fullName>
    </submittedName>
</protein>
<feature type="transmembrane region" description="Helical" evidence="3">
    <location>
        <begin position="331"/>
        <end position="351"/>
    </location>
</feature>
<dbReference type="PANTHER" id="PTHR11360">
    <property type="entry name" value="MONOCARBOXYLATE TRANSPORTER"/>
    <property type="match status" value="1"/>
</dbReference>
<feature type="transmembrane region" description="Helical" evidence="3">
    <location>
        <begin position="358"/>
        <end position="384"/>
    </location>
</feature>
<dbReference type="Pfam" id="PF07690">
    <property type="entry name" value="MFS_1"/>
    <property type="match status" value="1"/>
</dbReference>
<evidence type="ECO:0000259" key="4">
    <source>
        <dbReference type="PROSITE" id="PS50850"/>
    </source>
</evidence>
<dbReference type="EMBL" id="ML986616">
    <property type="protein sequence ID" value="KAF2264390.1"/>
    <property type="molecule type" value="Genomic_DNA"/>
</dbReference>
<reference evidence="6" key="1">
    <citation type="journal article" date="2020" name="Stud. Mycol.">
        <title>101 Dothideomycetes genomes: A test case for predicting lifestyles and emergence of pathogens.</title>
        <authorList>
            <person name="Haridas S."/>
            <person name="Albert R."/>
            <person name="Binder M."/>
            <person name="Bloem J."/>
            <person name="LaButti K."/>
            <person name="Salamov A."/>
            <person name="Andreopoulos B."/>
            <person name="Baker S."/>
            <person name="Barry K."/>
            <person name="Bills G."/>
            <person name="Bluhm B."/>
            <person name="Cannon C."/>
            <person name="Castanera R."/>
            <person name="Culley D."/>
            <person name="Daum C."/>
            <person name="Ezra D."/>
            <person name="Gonzalez J."/>
            <person name="Henrissat B."/>
            <person name="Kuo A."/>
            <person name="Liang C."/>
            <person name="Lipzen A."/>
            <person name="Lutzoni F."/>
            <person name="Magnuson J."/>
            <person name="Mondo S."/>
            <person name="Nolan M."/>
            <person name="Ohm R."/>
            <person name="Pangilinan J."/>
            <person name="Park H.-J."/>
            <person name="Ramirez L."/>
            <person name="Alfaro M."/>
            <person name="Sun H."/>
            <person name="Tritt A."/>
            <person name="Yoshinaga Y."/>
            <person name="Zwiers L.-H."/>
            <person name="Turgeon B."/>
            <person name="Goodwin S."/>
            <person name="Spatafora J."/>
            <person name="Crous P."/>
            <person name="Grigoriev I."/>
        </authorList>
    </citation>
    <scope>NUCLEOTIDE SEQUENCE [LARGE SCALE GENOMIC DNA]</scope>
    <source>
        <strain evidence="6">CBS 304.66</strain>
    </source>
</reference>
<dbReference type="InterPro" id="IPR036259">
    <property type="entry name" value="MFS_trans_sf"/>
</dbReference>
<feature type="transmembrane region" description="Helical" evidence="3">
    <location>
        <begin position="164"/>
        <end position="184"/>
    </location>
</feature>
<dbReference type="InterPro" id="IPR011701">
    <property type="entry name" value="MFS"/>
</dbReference>
<dbReference type="OrthoDB" id="6509908at2759"/>
<dbReference type="SUPFAM" id="SSF103473">
    <property type="entry name" value="MFS general substrate transporter"/>
    <property type="match status" value="1"/>
</dbReference>
<keyword evidence="6" id="KW-1185">Reference proteome</keyword>
<evidence type="ECO:0000313" key="6">
    <source>
        <dbReference type="Proteomes" id="UP000800093"/>
    </source>
</evidence>